<dbReference type="AlphaFoldDB" id="A0A4Y7SIS8"/>
<evidence type="ECO:0008006" key="3">
    <source>
        <dbReference type="Google" id="ProtNLM"/>
    </source>
</evidence>
<keyword evidence="2" id="KW-1185">Reference proteome</keyword>
<accession>A0A4Y7SIS8</accession>
<sequence length="239" mass="26487">MILSLPLDRTVFKSVLPATTIFSMSLSLSDDLLELIIEELGLLSSSPSQDLLSCCLAAKCLIPHSQKVLFRSVDVALVPTSLWKGRVLRTRNGTIVLDYDLYPKTLGFARAINSSPHLAQYVRKVAIEIPWSESPPDFTEDGGLDDVARALAVLNGLNDLKLCTILNKHPMMRYKRASYAVSMPSQLKDVFALMLGGQQLRQFSLKDVSDFPGDLMLGAPQLENLHLDRSDITWDEKAV</sequence>
<organism evidence="1 2">
    <name type="scientific">Coprinellus micaceus</name>
    <name type="common">Glistening ink-cap mushroom</name>
    <name type="synonym">Coprinus micaceus</name>
    <dbReference type="NCBI Taxonomy" id="71717"/>
    <lineage>
        <taxon>Eukaryota</taxon>
        <taxon>Fungi</taxon>
        <taxon>Dikarya</taxon>
        <taxon>Basidiomycota</taxon>
        <taxon>Agaricomycotina</taxon>
        <taxon>Agaricomycetes</taxon>
        <taxon>Agaricomycetidae</taxon>
        <taxon>Agaricales</taxon>
        <taxon>Agaricineae</taxon>
        <taxon>Psathyrellaceae</taxon>
        <taxon>Coprinellus</taxon>
    </lineage>
</organism>
<gene>
    <name evidence="1" type="ORF">FA13DRAFT_90540</name>
</gene>
<reference evidence="1 2" key="1">
    <citation type="journal article" date="2019" name="Nat. Ecol. Evol.">
        <title>Megaphylogeny resolves global patterns of mushroom evolution.</title>
        <authorList>
            <person name="Varga T."/>
            <person name="Krizsan K."/>
            <person name="Foldi C."/>
            <person name="Dima B."/>
            <person name="Sanchez-Garcia M."/>
            <person name="Sanchez-Ramirez S."/>
            <person name="Szollosi G.J."/>
            <person name="Szarkandi J.G."/>
            <person name="Papp V."/>
            <person name="Albert L."/>
            <person name="Andreopoulos W."/>
            <person name="Angelini C."/>
            <person name="Antonin V."/>
            <person name="Barry K.W."/>
            <person name="Bougher N.L."/>
            <person name="Buchanan P."/>
            <person name="Buyck B."/>
            <person name="Bense V."/>
            <person name="Catcheside P."/>
            <person name="Chovatia M."/>
            <person name="Cooper J."/>
            <person name="Damon W."/>
            <person name="Desjardin D."/>
            <person name="Finy P."/>
            <person name="Geml J."/>
            <person name="Haridas S."/>
            <person name="Hughes K."/>
            <person name="Justo A."/>
            <person name="Karasinski D."/>
            <person name="Kautmanova I."/>
            <person name="Kiss B."/>
            <person name="Kocsube S."/>
            <person name="Kotiranta H."/>
            <person name="LaButti K.M."/>
            <person name="Lechner B.E."/>
            <person name="Liimatainen K."/>
            <person name="Lipzen A."/>
            <person name="Lukacs Z."/>
            <person name="Mihaltcheva S."/>
            <person name="Morgado L.N."/>
            <person name="Niskanen T."/>
            <person name="Noordeloos M.E."/>
            <person name="Ohm R.A."/>
            <person name="Ortiz-Santana B."/>
            <person name="Ovrebo C."/>
            <person name="Racz N."/>
            <person name="Riley R."/>
            <person name="Savchenko A."/>
            <person name="Shiryaev A."/>
            <person name="Soop K."/>
            <person name="Spirin V."/>
            <person name="Szebenyi C."/>
            <person name="Tomsovsky M."/>
            <person name="Tulloss R.E."/>
            <person name="Uehling J."/>
            <person name="Grigoriev I.V."/>
            <person name="Vagvolgyi C."/>
            <person name="Papp T."/>
            <person name="Martin F.M."/>
            <person name="Miettinen O."/>
            <person name="Hibbett D.S."/>
            <person name="Nagy L.G."/>
        </authorList>
    </citation>
    <scope>NUCLEOTIDE SEQUENCE [LARGE SCALE GENOMIC DNA]</scope>
    <source>
        <strain evidence="1 2">FP101781</strain>
    </source>
</reference>
<evidence type="ECO:0000313" key="1">
    <source>
        <dbReference type="EMBL" id="TEB21800.1"/>
    </source>
</evidence>
<dbReference type="OrthoDB" id="2745898at2759"/>
<evidence type="ECO:0000313" key="2">
    <source>
        <dbReference type="Proteomes" id="UP000298030"/>
    </source>
</evidence>
<proteinExistence type="predicted"/>
<dbReference type="Proteomes" id="UP000298030">
    <property type="component" value="Unassembled WGS sequence"/>
</dbReference>
<comment type="caution">
    <text evidence="1">The sequence shown here is derived from an EMBL/GenBank/DDBJ whole genome shotgun (WGS) entry which is preliminary data.</text>
</comment>
<name>A0A4Y7SIS8_COPMI</name>
<protein>
    <recommendedName>
        <fullName evidence="3">F-box domain-containing protein</fullName>
    </recommendedName>
</protein>
<dbReference type="EMBL" id="QPFP01000102">
    <property type="protein sequence ID" value="TEB21800.1"/>
    <property type="molecule type" value="Genomic_DNA"/>
</dbReference>